<proteinExistence type="predicted"/>
<evidence type="ECO:0000256" key="1">
    <source>
        <dbReference type="SAM" id="Coils"/>
    </source>
</evidence>
<feature type="region of interest" description="Disordered" evidence="2">
    <location>
        <begin position="1181"/>
        <end position="1205"/>
    </location>
</feature>
<feature type="coiled-coil region" evidence="1">
    <location>
        <begin position="723"/>
        <end position="775"/>
    </location>
</feature>
<feature type="region of interest" description="Disordered" evidence="2">
    <location>
        <begin position="931"/>
        <end position="1030"/>
    </location>
</feature>
<feature type="compositionally biased region" description="Polar residues" evidence="2">
    <location>
        <begin position="312"/>
        <end position="322"/>
    </location>
</feature>
<feature type="region of interest" description="Disordered" evidence="2">
    <location>
        <begin position="285"/>
        <end position="324"/>
    </location>
</feature>
<name>A0AAW1T2T3_9CHLO</name>
<feature type="coiled-coil region" evidence="1">
    <location>
        <begin position="408"/>
        <end position="435"/>
    </location>
</feature>
<feature type="region of interest" description="Disordered" evidence="2">
    <location>
        <begin position="2089"/>
        <end position="2128"/>
    </location>
</feature>
<feature type="compositionally biased region" description="Polar residues" evidence="2">
    <location>
        <begin position="999"/>
        <end position="1009"/>
    </location>
</feature>
<dbReference type="InterPro" id="IPR051002">
    <property type="entry name" value="UBA_autophagy_assoc_protein"/>
</dbReference>
<feature type="compositionally biased region" description="Polar residues" evidence="2">
    <location>
        <begin position="143"/>
        <end position="161"/>
    </location>
</feature>
<feature type="coiled-coil region" evidence="1">
    <location>
        <begin position="1736"/>
        <end position="1763"/>
    </location>
</feature>
<evidence type="ECO:0000313" key="3">
    <source>
        <dbReference type="EMBL" id="KAK9863438.1"/>
    </source>
</evidence>
<protein>
    <submittedName>
        <fullName evidence="3">Uncharacterized protein</fullName>
    </submittedName>
</protein>
<reference evidence="3 4" key="1">
    <citation type="journal article" date="2024" name="Nat. Commun.">
        <title>Phylogenomics reveals the evolutionary origins of lichenization in chlorophyte algae.</title>
        <authorList>
            <person name="Puginier C."/>
            <person name="Libourel C."/>
            <person name="Otte J."/>
            <person name="Skaloud P."/>
            <person name="Haon M."/>
            <person name="Grisel S."/>
            <person name="Petersen M."/>
            <person name="Berrin J.G."/>
            <person name="Delaux P.M."/>
            <person name="Dal Grande F."/>
            <person name="Keller J."/>
        </authorList>
    </citation>
    <scope>NUCLEOTIDE SEQUENCE [LARGE SCALE GENOMIC DNA]</scope>
    <source>
        <strain evidence="3 4">SAG 2523</strain>
    </source>
</reference>
<feature type="coiled-coil region" evidence="1">
    <location>
        <begin position="1294"/>
        <end position="1346"/>
    </location>
</feature>
<comment type="caution">
    <text evidence="3">The sequence shown here is derived from an EMBL/GenBank/DDBJ whole genome shotgun (WGS) entry which is preliminary data.</text>
</comment>
<feature type="compositionally biased region" description="Basic and acidic residues" evidence="2">
    <location>
        <begin position="1256"/>
        <end position="1268"/>
    </location>
</feature>
<dbReference type="EMBL" id="JALJOV010000471">
    <property type="protein sequence ID" value="KAK9863438.1"/>
    <property type="molecule type" value="Genomic_DNA"/>
</dbReference>
<evidence type="ECO:0000313" key="4">
    <source>
        <dbReference type="Proteomes" id="UP001485043"/>
    </source>
</evidence>
<feature type="compositionally biased region" description="Polar residues" evidence="2">
    <location>
        <begin position="2091"/>
        <end position="2113"/>
    </location>
</feature>
<keyword evidence="1" id="KW-0175">Coiled coil</keyword>
<dbReference type="PANTHER" id="PTHR31915">
    <property type="entry name" value="SKICH DOMAIN-CONTAINING PROTEIN"/>
    <property type="match status" value="1"/>
</dbReference>
<accession>A0AAW1T2T3</accession>
<feature type="region of interest" description="Disordered" evidence="2">
    <location>
        <begin position="1"/>
        <end position="177"/>
    </location>
</feature>
<feature type="compositionally biased region" description="Low complexity" evidence="2">
    <location>
        <begin position="131"/>
        <end position="142"/>
    </location>
</feature>
<gene>
    <name evidence="3" type="ORF">WJX84_008124</name>
</gene>
<evidence type="ECO:0000256" key="2">
    <source>
        <dbReference type="SAM" id="MobiDB-lite"/>
    </source>
</evidence>
<feature type="compositionally biased region" description="Basic and acidic residues" evidence="2">
    <location>
        <begin position="36"/>
        <end position="49"/>
    </location>
</feature>
<dbReference type="Proteomes" id="UP001485043">
    <property type="component" value="Unassembled WGS sequence"/>
</dbReference>
<feature type="compositionally biased region" description="Polar residues" evidence="2">
    <location>
        <begin position="2000"/>
        <end position="2022"/>
    </location>
</feature>
<sequence length="2128" mass="232604">MDKPLKLALLPSRHSSERVAAQDIQQTTRLQSSETQRLEPERVAHEPGRRSRGCLSGRTSPSMVKVPRLDLSLPPASPRHRTSTPAGDDMYSFMPHTPAPATPQACAASTPRSLRQSPTPLSPVLETPHTASSSAALPAAKSRTYSEVSATEAGLSSSRAGNPTPKLDSSPEVAGHASEIGPGLAEVASGNQQQAAAIVRQSASHGPAAMLLRPIDRYRPQQLLARNEVLLTMLETSRKANDSLSVDMVHLRQLTDLQIADIQAREGDLKMQIAEFEERRLAARRKWQAESQEKLPPSQNKPSHESKENVPSGESPTSSAQETARKHLSLEMKLMAYRNRISAAESAEHQFICKELEGMRHYEEASQALHRTLQDKDRQNRMLHSMHSDECERSAAMSQQLRRVEATNAFLGKRVTELEAMLQKAKSEIFSASRDAEEKYQSAVQDNNKASLLAQHEIEQRDKQIQQDQQTKDQQASYIQDLLKQVSSLKYSNESLAHEVTDAKSARRSIAISLEARTLEIVDLKKKLEEYQDRVDIIIELERSQRSLQRISDSQALQMEQLQETMETNAADARESIATFQEQLGSMSAELAKSVQRSQQHASKLQLIKQVQDSFIHICRQIASALHSRMGDMLGEAYAGLAEAKLHHMTTSGPASEDAETHQLSAFSGEGLKIVERLRLTQEGLELEHQLRLAKEKSEAELSAKAAASQLQLCECQRECDLLKRALSKQNAQTKKMERLKDDRDTAQMTLEESLGQALEQLAAVQTELDDAHNELDRRIRTGSIFPGIDAATQTGDVASARRRSLVTISTEIAHDMSRNPGLSVSGMAAQSDVPVGIPAPAGYNRRASIGNSLASGIALAQGISRRSSVGGGIGGLGTPLEGANSDARQGLTGRHSNVGDLFSQTLSQTAAGIEVGSSSKAALLATSLTPRGGSGVLSLTPRSTSGMLGDAQLMKGQRVSGSGSEPLRRQASGQTDSSRSAETMSRTSSGPPLARADTQGNMNGTSNLLEEAHSGTNDPGAPSSLPRVPSLLDQGRVEMSGVGLVKTSSQTKSPLSRSISRILDSITGATPSQPSAGSPSGSVRHAGMALLGQQVTVPHVSFPALTDRPAPTNDITARAMPSEADLPRQASAHQQHSLAAVLPKSPTQHDITSFLAPPGSLEIAVVDGSPLVGEDCDLATSAPRTPRTPRRKLANPQPGWLASSPEPRLYIAPASPEALPAQTGPWVLLEESDIATGPALQAQEPASHHSTRQLDTSKPRMRSEPQRDELKLWNLDFNPKQQRIREKMLTDLLAAAREDNLRLSQQVVQIQKQHSSDAIDAQEAQDDLANQISNLQNQLALESAQWKRRPQDESAVRHAEANQRDLLQENQVLMIQAQAGQRRLAAVEKAAQTQTLSVSKRLTEREAELVDMQSRLTEHEQRTDMLRRLHLDEAHRAARLDAQVRGLQADCQRLETRVSQLEPELQAAKAQMGSGTREARSKLEQAERELDATAIKAEETQELLQTSIAKLQKKVADRDAKIEDWAEQLDTGRRERQQLDKDLVKTQFRINGLQTSMQARDEEILELKASITKYLDVVATANVQRQEAFEQREAATRIAHHLQGVNERHVAAVKSLAQSQAACRAAQDQLTAKQEALAQLQATHDTTTRDAAITQLQLGHANDESKHLRGQAVDLKKRIVELDRAAEELKFAHASLQRELHSRSLELQDSRAEARTLSESIDIAKQSGARLLAAGEHLQQELKLKVQEIKEMKTKLAKEQDNGIMFKEMNQSICAEMDECKAQAAHQTQLFNYLKQVLSVYAELKQGLIRCQSQLAEYNTDSDYLSFDQDAGFVAKLMEADEDQVCRMLKAHAADGNDRVYLIEEGLKLLSEARQQAAAATGTAEAVAAAAADKLQAVNLELAQTKAFMSTRVNNAKLLRTLQDGKAAQEEKFAEELSRMLTKMSQAQQEAKQAWGEARFANRMAEDISRRLVATDSGASQAAPAGQLGLQRPDVLTLDNDSSPSTRPGTSESFRPRTSGQAHAEGPRKPCRPLTPELQHDLWPGAGAVSRQRLSREGSASRAWNIRNSSVQPTGRFHALPALQALARPSSRSGVSGQGSPHLQASVEQQTIKAGDRMQVMGFRPGS</sequence>
<dbReference type="PANTHER" id="PTHR31915:SF6">
    <property type="entry name" value="SKICH DOMAIN-CONTAINING PROTEIN"/>
    <property type="match status" value="1"/>
</dbReference>
<keyword evidence="4" id="KW-1185">Reference proteome</keyword>
<feature type="coiled-coil region" evidence="1">
    <location>
        <begin position="1617"/>
        <end position="1644"/>
    </location>
</feature>
<feature type="compositionally biased region" description="Polar residues" evidence="2">
    <location>
        <begin position="23"/>
        <end position="35"/>
    </location>
</feature>
<feature type="region of interest" description="Disordered" evidence="2">
    <location>
        <begin position="1239"/>
        <end position="1268"/>
    </location>
</feature>
<feature type="compositionally biased region" description="Low complexity" evidence="2">
    <location>
        <begin position="102"/>
        <end position="111"/>
    </location>
</feature>
<feature type="coiled-coil region" evidence="1">
    <location>
        <begin position="1673"/>
        <end position="1700"/>
    </location>
</feature>
<feature type="compositionally biased region" description="Polar residues" evidence="2">
    <location>
        <begin position="972"/>
        <end position="991"/>
    </location>
</feature>
<organism evidence="3 4">
    <name type="scientific">Apatococcus fuscideae</name>
    <dbReference type="NCBI Taxonomy" id="2026836"/>
    <lineage>
        <taxon>Eukaryota</taxon>
        <taxon>Viridiplantae</taxon>
        <taxon>Chlorophyta</taxon>
        <taxon>core chlorophytes</taxon>
        <taxon>Trebouxiophyceae</taxon>
        <taxon>Chlorellales</taxon>
        <taxon>Chlorellaceae</taxon>
        <taxon>Apatococcus</taxon>
    </lineage>
</organism>
<feature type="coiled-coil region" evidence="1">
    <location>
        <begin position="1403"/>
        <end position="1543"/>
    </location>
</feature>
<feature type="coiled-coil region" evidence="1">
    <location>
        <begin position="514"/>
        <end position="541"/>
    </location>
</feature>
<feature type="region of interest" description="Disordered" evidence="2">
    <location>
        <begin position="1976"/>
        <end position="2068"/>
    </location>
</feature>